<dbReference type="EMBL" id="PFNL01000131">
    <property type="protein sequence ID" value="PIZ45551.1"/>
    <property type="molecule type" value="Genomic_DNA"/>
</dbReference>
<feature type="domain" description="DUF8091" evidence="1">
    <location>
        <begin position="10"/>
        <end position="160"/>
    </location>
</feature>
<dbReference type="Proteomes" id="UP000228920">
    <property type="component" value="Unassembled WGS sequence"/>
</dbReference>
<dbReference type="InterPro" id="IPR058404">
    <property type="entry name" value="DUF8091"/>
</dbReference>
<comment type="caution">
    <text evidence="2">The sequence shown here is derived from an EMBL/GenBank/DDBJ whole genome shotgun (WGS) entry which is preliminary data.</text>
</comment>
<protein>
    <recommendedName>
        <fullName evidence="1">DUF8091 domain-containing protein</fullName>
    </recommendedName>
</protein>
<sequence length="230" mass="26584">MNHIGTLNESSMHEDLKHLYQTDEFTPEVIFEGYHIDLYSDSRLIEIQTQNFGAMKEKLKKLLLLRSVLLVYPLIIEKIITVMDKKGKKIVHTRRSPKRGKLLDIVDEAIFIPQLLSHPNLTLEVVPIDVLEIRKDDGKGSWRRKGVSIKDRTVSKVYATRYQFNAPADYLALLPKQVDNDFSSRSLRVDFDVPARQVNKLLYVLLHVGAITHLRNEGNLKIYRKSLISH</sequence>
<proteinExistence type="predicted"/>
<evidence type="ECO:0000313" key="3">
    <source>
        <dbReference type="Proteomes" id="UP000228920"/>
    </source>
</evidence>
<reference evidence="3" key="1">
    <citation type="submission" date="2017-09" db="EMBL/GenBank/DDBJ databases">
        <title>Depth-based differentiation of microbial function through sediment-hosted aquifers and enrichment of novel symbionts in the deep terrestrial subsurface.</title>
        <authorList>
            <person name="Probst A.J."/>
            <person name="Ladd B."/>
            <person name="Jarett J.K."/>
            <person name="Geller-Mcgrath D.E."/>
            <person name="Sieber C.M.K."/>
            <person name="Emerson J.B."/>
            <person name="Anantharaman K."/>
            <person name="Thomas B.C."/>
            <person name="Malmstrom R."/>
            <person name="Stieglmeier M."/>
            <person name="Klingl A."/>
            <person name="Woyke T."/>
            <person name="Ryan C.M."/>
            <person name="Banfield J.F."/>
        </authorList>
    </citation>
    <scope>NUCLEOTIDE SEQUENCE [LARGE SCALE GENOMIC DNA]</scope>
</reference>
<evidence type="ECO:0000259" key="1">
    <source>
        <dbReference type="Pfam" id="PF26351"/>
    </source>
</evidence>
<evidence type="ECO:0000313" key="2">
    <source>
        <dbReference type="EMBL" id="PIZ45551.1"/>
    </source>
</evidence>
<dbReference type="Pfam" id="PF26351">
    <property type="entry name" value="DUF8091"/>
    <property type="match status" value="1"/>
</dbReference>
<dbReference type="AlphaFoldDB" id="A0A2M7TH87"/>
<organism evidence="2 3">
    <name type="scientific">candidate division WWE3 bacterium CG_4_10_14_0_2_um_filter_41_14</name>
    <dbReference type="NCBI Taxonomy" id="1975072"/>
    <lineage>
        <taxon>Bacteria</taxon>
        <taxon>Katanobacteria</taxon>
    </lineage>
</organism>
<name>A0A2M7TH87_UNCKA</name>
<gene>
    <name evidence="2" type="ORF">COY32_05045</name>
</gene>
<accession>A0A2M7TH87</accession>